<organism evidence="1">
    <name type="scientific">Salvia splendens</name>
    <name type="common">Scarlet sage</name>
    <dbReference type="NCBI Taxonomy" id="180675"/>
    <lineage>
        <taxon>Eukaryota</taxon>
        <taxon>Viridiplantae</taxon>
        <taxon>Streptophyta</taxon>
        <taxon>Embryophyta</taxon>
        <taxon>Tracheophyta</taxon>
        <taxon>Spermatophyta</taxon>
        <taxon>Magnoliopsida</taxon>
        <taxon>eudicotyledons</taxon>
        <taxon>Gunneridae</taxon>
        <taxon>Pentapetalae</taxon>
        <taxon>asterids</taxon>
        <taxon>lamiids</taxon>
        <taxon>Lamiales</taxon>
        <taxon>Lamiaceae</taxon>
        <taxon>Nepetoideae</taxon>
        <taxon>Mentheae</taxon>
        <taxon>Salviinae</taxon>
        <taxon>Salvia</taxon>
        <taxon>Salvia subgen. Calosphace</taxon>
        <taxon>core Calosphace</taxon>
    </lineage>
</organism>
<dbReference type="Pfam" id="PF06101">
    <property type="entry name" value="Vps62"/>
    <property type="match status" value="2"/>
</dbReference>
<proteinExistence type="predicted"/>
<reference evidence="1" key="1">
    <citation type="submission" date="2018-01" db="EMBL/GenBank/DDBJ databases">
        <authorList>
            <person name="Mao J.F."/>
        </authorList>
    </citation>
    <scope>NUCLEOTIDE SEQUENCE</scope>
    <source>
        <strain evidence="1">Huo1</strain>
        <tissue evidence="1">Leaf</tissue>
    </source>
</reference>
<sequence length="888" mass="97659">MIMSKDSFLCSSSSSYTEGGLWFNPSKMSKLSMFLLLTYVLLLLGGAASNPLPINTPLTRTQMEDLFRAYAPYLYLHPDEEYLPSSVDWFFRNGALLYKKGKESKPLQIEPDGANLPKGDDPDGSYWIDLPADKGGRDRVSHGDIASAEAYVHFKPGVENGAFTDIQARVWMFYPFNGHATAKIKFIKRVSLGRIGEHVSDWEHVTLRVRNVDGVLDKVYFSQHSGGKWVNASLLQFESGNRFAWYSSKNGHAANNEPGLYLQGPGDGVGIRNDWAKSNKVVDTGARFVLVASEGEAEAVVEPPWLSYQSKWGPTKQYDTAAEVRKVRKFLPGPLKKELDKLVKVIDEVYGMDGPTGPKNLLFVFSLRDQEDSAKLNWEDALLFADLIGWRAAAAPAALPIDTLFKFPSPPPTLPPGGGFTTGEIDLGGLQLRQMASSSMLGCYAQPNNQPLFGLVAKTDATDQSGEILKQPTDYTLINSEAAYFWLPTPPDGFRAVGLVVTASSEKPPLDKIRCVRSDFTDEAETESLIWRNANGDFNVYGLRPKTRGSNAKSVSVGTFTVQSNEVALSCLLNKSSILSAMPNLAQIEAVFRSYAPFIYFHPDEIYLPSSVNWYFSNGVLLYKKGEESNPVRVEPDGSNLPHGGSNDGSYWLDLPIEAVRANEVKKGNLESAEAYLHVKPVLGGSGTDIQVWIFYPFNGPATAKVGIVDKIPLGKIGSHVGDWEHVTLRISNFDGILRRVYFAEHSGGRWVDASKLEFSRGGNRFVGYSSLNGHATYAAAGVVLQRGGSAGIRNDTARSAMVMDTAARFTVVAAAGVEEPPWLNYYRKWGPTRSHDSVEEVKRLEKLVPASLKGQLDKVVQALPAELFGEDGPTGPKMKNYWDGDER</sequence>
<protein>
    <recommendedName>
        <fullName evidence="3">Vacuolar protein sorting-associated protein 62</fullName>
    </recommendedName>
</protein>
<dbReference type="EMBL" id="PNBA02000021">
    <property type="protein sequence ID" value="KAG6387818.1"/>
    <property type="molecule type" value="Genomic_DNA"/>
</dbReference>
<dbReference type="AlphaFoldDB" id="A0A8X8W480"/>
<comment type="caution">
    <text evidence="1">The sequence shown here is derived from an EMBL/GenBank/DDBJ whole genome shotgun (WGS) entry which is preliminary data.</text>
</comment>
<evidence type="ECO:0000313" key="1">
    <source>
        <dbReference type="EMBL" id="KAG6387818.1"/>
    </source>
</evidence>
<dbReference type="PANTHER" id="PTHR48152:SF3">
    <property type="entry name" value="DUF946 FAMILY PROTEIN (DUF946)"/>
    <property type="match status" value="1"/>
</dbReference>
<dbReference type="InterPro" id="IPR009291">
    <property type="entry name" value="Vps62"/>
</dbReference>
<dbReference type="PANTHER" id="PTHR48152">
    <property type="entry name" value="F1C9.34 PROTEIN"/>
    <property type="match status" value="1"/>
</dbReference>
<evidence type="ECO:0008006" key="3">
    <source>
        <dbReference type="Google" id="ProtNLM"/>
    </source>
</evidence>
<accession>A0A8X8W480</accession>
<name>A0A8X8W480_SALSN</name>
<dbReference type="Proteomes" id="UP000298416">
    <property type="component" value="Unassembled WGS sequence"/>
</dbReference>
<keyword evidence="2" id="KW-1185">Reference proteome</keyword>
<evidence type="ECO:0000313" key="2">
    <source>
        <dbReference type="Proteomes" id="UP000298416"/>
    </source>
</evidence>
<reference evidence="1" key="2">
    <citation type="submission" date="2020-08" db="EMBL/GenBank/DDBJ databases">
        <title>Plant Genome Project.</title>
        <authorList>
            <person name="Zhang R.-G."/>
        </authorList>
    </citation>
    <scope>NUCLEOTIDE SEQUENCE</scope>
    <source>
        <strain evidence="1">Huo1</strain>
        <tissue evidence="1">Leaf</tissue>
    </source>
</reference>
<gene>
    <name evidence="1" type="ORF">SASPL_153012</name>
</gene>